<evidence type="ECO:0000256" key="1">
    <source>
        <dbReference type="SAM" id="MobiDB-lite"/>
    </source>
</evidence>
<sequence length="253" mass="25944">MKPSDDDRLRAALRAEAAAHQPDRAAMFDRITASAMRDSGHRLPARRGPRMRTAAVAAAVAVLFGGGGVGTWALTSSSGRPEAAPTPAPVTAAPSPVDTAPVSVAPFTPSPSPSLLSLKPSPSASPAQEKTTPPVEQGPLWADGSVVSEGSSVVTLKTTETLTSLTVVIRVARTEGLVARSGAKSTPGASVTTTVTEDPDAFVYRFVMAPADTLAPGTYTFAARYKHPPGSRDAGGDTYVAESGSLKVSGDFF</sequence>
<dbReference type="STRING" id="113562.SAMN04489716_8393"/>
<dbReference type="RefSeq" id="WP_172890717.1">
    <property type="nucleotide sequence ID" value="NZ_BOMJ01000082.1"/>
</dbReference>
<evidence type="ECO:0000313" key="4">
    <source>
        <dbReference type="Proteomes" id="UP000198688"/>
    </source>
</evidence>
<reference evidence="3 4" key="1">
    <citation type="submission" date="2016-10" db="EMBL/GenBank/DDBJ databases">
        <authorList>
            <person name="de Groot N.N."/>
        </authorList>
    </citation>
    <scope>NUCLEOTIDE SEQUENCE [LARGE SCALE GENOMIC DNA]</scope>
    <source>
        <strain evidence="3 4">DSM 43941</strain>
    </source>
</reference>
<feature type="compositionally biased region" description="Low complexity" evidence="1">
    <location>
        <begin position="83"/>
        <end position="127"/>
    </location>
</feature>
<keyword evidence="2" id="KW-0812">Transmembrane</keyword>
<gene>
    <name evidence="3" type="ORF">SAMN04489716_8393</name>
</gene>
<organism evidence="3 4">
    <name type="scientific">Actinoplanes derwentensis</name>
    <dbReference type="NCBI Taxonomy" id="113562"/>
    <lineage>
        <taxon>Bacteria</taxon>
        <taxon>Bacillati</taxon>
        <taxon>Actinomycetota</taxon>
        <taxon>Actinomycetes</taxon>
        <taxon>Micromonosporales</taxon>
        <taxon>Micromonosporaceae</taxon>
        <taxon>Actinoplanes</taxon>
    </lineage>
</organism>
<feature type="transmembrane region" description="Helical" evidence="2">
    <location>
        <begin position="54"/>
        <end position="74"/>
    </location>
</feature>
<dbReference type="AlphaFoldDB" id="A0A1H2D6U6"/>
<evidence type="ECO:0000313" key="3">
    <source>
        <dbReference type="EMBL" id="SDT78485.1"/>
    </source>
</evidence>
<proteinExistence type="predicted"/>
<dbReference type="Proteomes" id="UP000198688">
    <property type="component" value="Chromosome I"/>
</dbReference>
<evidence type="ECO:0000256" key="2">
    <source>
        <dbReference type="SAM" id="Phobius"/>
    </source>
</evidence>
<name>A0A1H2D6U6_9ACTN</name>
<feature type="region of interest" description="Disordered" evidence="1">
    <location>
        <begin position="75"/>
        <end position="140"/>
    </location>
</feature>
<keyword evidence="2" id="KW-0472">Membrane</keyword>
<dbReference type="EMBL" id="LT629758">
    <property type="protein sequence ID" value="SDT78485.1"/>
    <property type="molecule type" value="Genomic_DNA"/>
</dbReference>
<keyword evidence="4" id="KW-1185">Reference proteome</keyword>
<keyword evidence="2" id="KW-1133">Transmembrane helix</keyword>
<protein>
    <submittedName>
        <fullName evidence="3">Uncharacterized protein</fullName>
    </submittedName>
</protein>
<accession>A0A1H2D6U6</accession>